<feature type="compositionally biased region" description="Basic and acidic residues" evidence="1">
    <location>
        <begin position="578"/>
        <end position="592"/>
    </location>
</feature>
<dbReference type="InterPro" id="IPR050606">
    <property type="entry name" value="Calponin-like"/>
</dbReference>
<dbReference type="Gene3D" id="1.10.418.10">
    <property type="entry name" value="Calponin-like domain"/>
    <property type="match status" value="1"/>
</dbReference>
<proteinExistence type="predicted"/>
<feature type="compositionally biased region" description="Basic residues" evidence="1">
    <location>
        <begin position="461"/>
        <end position="473"/>
    </location>
</feature>
<dbReference type="SUPFAM" id="SSF47576">
    <property type="entry name" value="Calponin-homology domain, CH-domain"/>
    <property type="match status" value="1"/>
</dbReference>
<sequence length="686" mass="76289">MASVTNLDNDVNSKRGDRVTPAAVNEVRNFIEESLGESLPDVGDDARFGTYNILAALKDGVALCKQASLLITYRLAAMIDPMKVRGFKPKATMPFIQRENIALFLGACEKPPLSLPAHDRFLTVDLYDGKDPAQVLQGIAAFSRAANRVDPSKFPNPIGAKSRGGVVSPQVTGQYLGTGFNNRGREASTASTASSSHKPASLTASRTGGSDSGRRSPSRFGAPTSPSSVSSWSKKSDENATSPAWNIAQYGYMGGASQGNMGVSFGGRRQITNAGPTVPSLAEKEKKRKEKEAEDKRLKLEAEEEERRRVVAEEERARVEEERRFAEETEKLRQKTLNEKREWEEQERRWKAEEDRRKQDESEAESRAADERKRLRGTSDTRLQGQFLSQYQAENGLNKKSQRTDSSEADRIRQLEHELAEARDRERRYQAERVSKHKTGDRDAIQDHDLTLRLKEESSKARPRSRSRPRLPSRKGTDETWRQDERDYLRKQWSSHNTSEDTAPPVKSPRPLPEPTANPIKSQRTGEARPLPDPANYTSPTSKAPNRTDRFLSSNPPPTPPRPTTTYSNEIGTFSSNAERDAEDRRRVESQTKTKAGGWASKSLLEKEMEMERQRQQEWEESQKELKSKVPGGAGVDGIGGGIGGKWDVNQWTGYTGGDGQNKGAQGIGAGRRQIVGPRPPLHGGQ</sequence>
<feature type="compositionally biased region" description="Gly residues" evidence="1">
    <location>
        <begin position="632"/>
        <end position="645"/>
    </location>
</feature>
<dbReference type="PANTHER" id="PTHR47385">
    <property type="entry name" value="CALPONIN"/>
    <property type="match status" value="1"/>
</dbReference>
<feature type="compositionally biased region" description="Pro residues" evidence="1">
    <location>
        <begin position="506"/>
        <end position="516"/>
    </location>
</feature>
<name>A0A4Z1HZ97_9HELO</name>
<evidence type="ECO:0000313" key="3">
    <source>
        <dbReference type="EMBL" id="TGO54569.1"/>
    </source>
</evidence>
<dbReference type="InterPro" id="IPR036872">
    <property type="entry name" value="CH_dom_sf"/>
</dbReference>
<feature type="region of interest" description="Disordered" evidence="1">
    <location>
        <begin position="151"/>
        <end position="239"/>
    </location>
</feature>
<gene>
    <name evidence="3" type="ORF">BCON_0105g00310</name>
</gene>
<feature type="compositionally biased region" description="Polar residues" evidence="1">
    <location>
        <begin position="536"/>
        <end position="545"/>
    </location>
</feature>
<organism evidence="3 4">
    <name type="scientific">Botryotinia convoluta</name>
    <dbReference type="NCBI Taxonomy" id="54673"/>
    <lineage>
        <taxon>Eukaryota</taxon>
        <taxon>Fungi</taxon>
        <taxon>Dikarya</taxon>
        <taxon>Ascomycota</taxon>
        <taxon>Pezizomycotina</taxon>
        <taxon>Leotiomycetes</taxon>
        <taxon>Helotiales</taxon>
        <taxon>Sclerotiniaceae</taxon>
        <taxon>Botryotinia</taxon>
    </lineage>
</organism>
<dbReference type="EMBL" id="PQXN01000105">
    <property type="protein sequence ID" value="TGO54569.1"/>
    <property type="molecule type" value="Genomic_DNA"/>
</dbReference>
<dbReference type="GO" id="GO:0007015">
    <property type="term" value="P:actin filament organization"/>
    <property type="evidence" value="ECO:0007669"/>
    <property type="project" value="TreeGrafter"/>
</dbReference>
<reference evidence="3 4" key="1">
    <citation type="submission" date="2017-12" db="EMBL/GenBank/DDBJ databases">
        <title>Comparative genomics of Botrytis spp.</title>
        <authorList>
            <person name="Valero-Jimenez C.A."/>
            <person name="Tapia P."/>
            <person name="Veloso J."/>
            <person name="Silva-Moreno E."/>
            <person name="Staats M."/>
            <person name="Valdes J.H."/>
            <person name="Van Kan J.A.L."/>
        </authorList>
    </citation>
    <scope>NUCLEOTIDE SEQUENCE [LARGE SCALE GENOMIC DNA]</scope>
    <source>
        <strain evidence="3 4">MUCL11595</strain>
    </source>
</reference>
<dbReference type="PANTHER" id="PTHR47385:SF14">
    <property type="entry name" value="TRANSGELIN"/>
    <property type="match status" value="1"/>
</dbReference>
<evidence type="ECO:0000259" key="2">
    <source>
        <dbReference type="PROSITE" id="PS50021"/>
    </source>
</evidence>
<feature type="compositionally biased region" description="Basic and acidic residues" evidence="1">
    <location>
        <begin position="604"/>
        <end position="628"/>
    </location>
</feature>
<dbReference type="OrthoDB" id="21595at2759"/>
<dbReference type="GO" id="GO:0051015">
    <property type="term" value="F:actin filament binding"/>
    <property type="evidence" value="ECO:0007669"/>
    <property type="project" value="TreeGrafter"/>
</dbReference>
<dbReference type="AlphaFoldDB" id="A0A4Z1HZ97"/>
<evidence type="ECO:0000313" key="4">
    <source>
        <dbReference type="Proteomes" id="UP000297527"/>
    </source>
</evidence>
<feature type="region of interest" description="Disordered" evidence="1">
    <location>
        <begin position="264"/>
        <end position="686"/>
    </location>
</feature>
<feature type="compositionally biased region" description="Basic and acidic residues" evidence="1">
    <location>
        <begin position="475"/>
        <end position="490"/>
    </location>
</feature>
<feature type="compositionally biased region" description="Low complexity" evidence="1">
    <location>
        <begin position="187"/>
        <end position="196"/>
    </location>
</feature>
<feature type="compositionally biased region" description="Basic and acidic residues" evidence="1">
    <location>
        <begin position="402"/>
        <end position="460"/>
    </location>
</feature>
<feature type="compositionally biased region" description="Basic and acidic residues" evidence="1">
    <location>
        <begin position="282"/>
        <end position="379"/>
    </location>
</feature>
<dbReference type="GO" id="GO:0015629">
    <property type="term" value="C:actin cytoskeleton"/>
    <property type="evidence" value="ECO:0007669"/>
    <property type="project" value="TreeGrafter"/>
</dbReference>
<dbReference type="InterPro" id="IPR001715">
    <property type="entry name" value="CH_dom"/>
</dbReference>
<dbReference type="Proteomes" id="UP000297527">
    <property type="component" value="Unassembled WGS sequence"/>
</dbReference>
<feature type="compositionally biased region" description="Low complexity" evidence="1">
    <location>
        <begin position="218"/>
        <end position="233"/>
    </location>
</feature>
<dbReference type="SMART" id="SM00033">
    <property type="entry name" value="CH"/>
    <property type="match status" value="1"/>
</dbReference>
<accession>A0A4Z1HZ97</accession>
<feature type="compositionally biased region" description="Polar residues" evidence="1">
    <location>
        <begin position="567"/>
        <end position="577"/>
    </location>
</feature>
<feature type="compositionally biased region" description="Polar residues" evidence="1">
    <location>
        <begin position="169"/>
        <end position="181"/>
    </location>
</feature>
<feature type="domain" description="Calponin-homology (CH)" evidence="2">
    <location>
        <begin position="21"/>
        <end position="147"/>
    </location>
</feature>
<feature type="compositionally biased region" description="Polar residues" evidence="1">
    <location>
        <begin position="380"/>
        <end position="399"/>
    </location>
</feature>
<feature type="compositionally biased region" description="Polar residues" evidence="1">
    <location>
        <begin position="492"/>
        <end position="501"/>
    </location>
</feature>
<protein>
    <recommendedName>
        <fullName evidence="2">Calponin-homology (CH) domain-containing protein</fullName>
    </recommendedName>
</protein>
<feature type="compositionally biased region" description="Gly residues" evidence="1">
    <location>
        <begin position="655"/>
        <end position="670"/>
    </location>
</feature>
<evidence type="ECO:0000256" key="1">
    <source>
        <dbReference type="SAM" id="MobiDB-lite"/>
    </source>
</evidence>
<keyword evidence="4" id="KW-1185">Reference proteome</keyword>
<dbReference type="PROSITE" id="PS50021">
    <property type="entry name" value="CH"/>
    <property type="match status" value="1"/>
</dbReference>
<comment type="caution">
    <text evidence="3">The sequence shown here is derived from an EMBL/GenBank/DDBJ whole genome shotgun (WGS) entry which is preliminary data.</text>
</comment>